<dbReference type="Proteomes" id="UP000008037">
    <property type="component" value="Chromosome"/>
</dbReference>
<dbReference type="HOGENOM" id="CLU_709037_0_0_2"/>
<dbReference type="Gene3D" id="2.102.10.10">
    <property type="entry name" value="Rieske [2Fe-2S] iron-sulphur domain"/>
    <property type="match status" value="1"/>
</dbReference>
<dbReference type="Pfam" id="PF00175">
    <property type="entry name" value="NAD_binding_1"/>
    <property type="match status" value="1"/>
</dbReference>
<dbReference type="GO" id="GO:0046872">
    <property type="term" value="F:metal ion binding"/>
    <property type="evidence" value="ECO:0007669"/>
    <property type="project" value="UniProtKB-KW"/>
</dbReference>
<dbReference type="InterPro" id="IPR017927">
    <property type="entry name" value="FAD-bd_FR_type"/>
</dbReference>
<keyword evidence="5" id="KW-0274">FAD</keyword>
<evidence type="ECO:0000313" key="13">
    <source>
        <dbReference type="Proteomes" id="UP000008037"/>
    </source>
</evidence>
<keyword evidence="7" id="KW-0408">Iron</keyword>
<evidence type="ECO:0000256" key="6">
    <source>
        <dbReference type="ARBA" id="ARBA00023002"/>
    </source>
</evidence>
<evidence type="ECO:0000256" key="2">
    <source>
        <dbReference type="ARBA" id="ARBA00022630"/>
    </source>
</evidence>
<dbReference type="Pfam" id="PF00355">
    <property type="entry name" value="Rieske"/>
    <property type="match status" value="1"/>
</dbReference>
<dbReference type="InterPro" id="IPR050415">
    <property type="entry name" value="MRET"/>
</dbReference>
<feature type="region of interest" description="Disordered" evidence="9">
    <location>
        <begin position="110"/>
        <end position="137"/>
    </location>
</feature>
<dbReference type="InterPro" id="IPR039261">
    <property type="entry name" value="FNR_nucleotide-bd"/>
</dbReference>
<dbReference type="GO" id="GO:0016491">
    <property type="term" value="F:oxidoreductase activity"/>
    <property type="evidence" value="ECO:0007669"/>
    <property type="project" value="UniProtKB-KW"/>
</dbReference>
<dbReference type="KEGG" id="nga:Ngar_c06990"/>
<evidence type="ECO:0000259" key="10">
    <source>
        <dbReference type="PROSITE" id="PS51296"/>
    </source>
</evidence>
<dbReference type="BioCyc" id="CNIT1237085:G1324-697-MONOMER"/>
<evidence type="ECO:0000259" key="11">
    <source>
        <dbReference type="PROSITE" id="PS51384"/>
    </source>
</evidence>
<evidence type="ECO:0000256" key="3">
    <source>
        <dbReference type="ARBA" id="ARBA00022714"/>
    </source>
</evidence>
<evidence type="ECO:0000256" key="7">
    <source>
        <dbReference type="ARBA" id="ARBA00023004"/>
    </source>
</evidence>
<dbReference type="Gene3D" id="3.40.50.80">
    <property type="entry name" value="Nucleotide-binding domain of ferredoxin-NADP reductase (FNR) module"/>
    <property type="match status" value="1"/>
</dbReference>
<sequence>MAKEGGYQKVASKNDLKEGGLLRVEPNGKPIVLARVNGKVYAMDAVCSHEGGPLEDGTLEGYELKCPWHYAIFDVRNAKVSDQTVWATDLQSYPVKVDEATGDIMVSLQTTKPADGGGREATVQQQAGQEEEQDSDTLQKKYYEEEERRAADNKLSLELLSKEKLEGTDIMTFKFSRERIDYIAGQYAYFKLDGVQNDSKGPIRHFSIASSPTEQDYVMISTRIRRTPYKQRLALLQEGTKITAWGPEGEFVLQEDRPAVFLSGGIGVTPFRSMIKYATDKQLPVKITMFDSNKTQQDILYKDEFDSWANQNKNLKVIYTVTEEEQHDASWSGERGRIDKSMLERHLTRDEIGEAVFYICGPPGMLKAMQELLQKEMQIPKDRLKVEVFTGY</sequence>
<organism evidence="12 13">
    <name type="scientific">Nitrososphaera gargensis (strain Ga9.2)</name>
    <dbReference type="NCBI Taxonomy" id="1237085"/>
    <lineage>
        <taxon>Archaea</taxon>
        <taxon>Nitrososphaerota</taxon>
        <taxon>Nitrososphaeria</taxon>
        <taxon>Nitrososphaerales</taxon>
        <taxon>Nitrososphaeraceae</taxon>
        <taxon>Nitrososphaera</taxon>
    </lineage>
</organism>
<evidence type="ECO:0000313" key="12">
    <source>
        <dbReference type="EMBL" id="AFU57642.1"/>
    </source>
</evidence>
<evidence type="ECO:0000256" key="9">
    <source>
        <dbReference type="SAM" id="MobiDB-lite"/>
    </source>
</evidence>
<keyword evidence="6" id="KW-0560">Oxidoreductase</keyword>
<dbReference type="InParanoid" id="K0II37"/>
<dbReference type="PANTHER" id="PTHR47354:SF6">
    <property type="entry name" value="NADH OXIDOREDUCTASE HCR"/>
    <property type="match status" value="1"/>
</dbReference>
<comment type="cofactor">
    <cofactor evidence="1">
        <name>FAD</name>
        <dbReference type="ChEBI" id="CHEBI:57692"/>
    </cofactor>
</comment>
<dbReference type="CDD" id="cd00322">
    <property type="entry name" value="FNR_like"/>
    <property type="match status" value="1"/>
</dbReference>
<dbReference type="InterPro" id="IPR001433">
    <property type="entry name" value="OxRdtase_FAD/NAD-bd"/>
</dbReference>
<evidence type="ECO:0000256" key="8">
    <source>
        <dbReference type="ARBA" id="ARBA00023014"/>
    </source>
</evidence>
<dbReference type="InterPro" id="IPR017938">
    <property type="entry name" value="Riboflavin_synthase-like_b-brl"/>
</dbReference>
<proteinExistence type="predicted"/>
<name>K0II37_NITGG</name>
<dbReference type="InterPro" id="IPR036922">
    <property type="entry name" value="Rieske_2Fe-2S_sf"/>
</dbReference>
<dbReference type="PROSITE" id="PS51296">
    <property type="entry name" value="RIESKE"/>
    <property type="match status" value="1"/>
</dbReference>
<keyword evidence="8" id="KW-0411">Iron-sulfur</keyword>
<dbReference type="SUPFAM" id="SSF50022">
    <property type="entry name" value="ISP domain"/>
    <property type="match status" value="1"/>
</dbReference>
<feature type="domain" description="Rieske" evidence="10">
    <location>
        <begin position="8"/>
        <end position="104"/>
    </location>
</feature>
<dbReference type="AlphaFoldDB" id="K0II37"/>
<reference evidence="12 13" key="1">
    <citation type="journal article" date="2012" name="Environ. Microbiol.">
        <title>The genome of the ammonia-oxidizing Candidatus Nitrososphaera gargensis: insights into metabolic versatility and environmental adaptations.</title>
        <authorList>
            <person name="Spang A."/>
            <person name="Poehlein A."/>
            <person name="Offre P."/>
            <person name="Zumbragel S."/>
            <person name="Haider S."/>
            <person name="Rychlik N."/>
            <person name="Nowka B."/>
            <person name="Schmeisser C."/>
            <person name="Lebedeva E.V."/>
            <person name="Rattei T."/>
            <person name="Bohm C."/>
            <person name="Schmid M."/>
            <person name="Galushko A."/>
            <person name="Hatzenpichler R."/>
            <person name="Weinmaier T."/>
            <person name="Daniel R."/>
            <person name="Schleper C."/>
            <person name="Spieck E."/>
            <person name="Streit W."/>
            <person name="Wagner M."/>
        </authorList>
    </citation>
    <scope>NUCLEOTIDE SEQUENCE [LARGE SCALE GENOMIC DNA]</scope>
    <source>
        <strain evidence="13">Ga9.2</strain>
    </source>
</reference>
<dbReference type="STRING" id="1237085.Ngar_c06990"/>
<dbReference type="InterPro" id="IPR017941">
    <property type="entry name" value="Rieske_2Fe-2S"/>
</dbReference>
<dbReference type="SUPFAM" id="SSF63380">
    <property type="entry name" value="Riboflavin synthase domain-like"/>
    <property type="match status" value="1"/>
</dbReference>
<keyword evidence="4" id="KW-0479">Metal-binding</keyword>
<keyword evidence="2" id="KW-0285">Flavoprotein</keyword>
<dbReference type="EMBL" id="CP002408">
    <property type="protein sequence ID" value="AFU57642.1"/>
    <property type="molecule type" value="Genomic_DNA"/>
</dbReference>
<keyword evidence="13" id="KW-1185">Reference proteome</keyword>
<feature type="domain" description="FAD-binding FR-type" evidence="11">
    <location>
        <begin position="152"/>
        <end position="254"/>
    </location>
</feature>
<dbReference type="PROSITE" id="PS51384">
    <property type="entry name" value="FAD_FR"/>
    <property type="match status" value="1"/>
</dbReference>
<keyword evidence="3" id="KW-0001">2Fe-2S</keyword>
<evidence type="ECO:0000256" key="4">
    <source>
        <dbReference type="ARBA" id="ARBA00022723"/>
    </source>
</evidence>
<protein>
    <submittedName>
        <fullName evidence="12">Oxidoreductase, 2Fe-2S and FAD/NAD(P) binding domain protein</fullName>
    </submittedName>
</protein>
<dbReference type="PRINTS" id="PR00410">
    <property type="entry name" value="PHEHYDRXLASE"/>
</dbReference>
<accession>K0II37</accession>
<gene>
    <name evidence="12" type="ordered locus">Ngar_c06990</name>
</gene>
<evidence type="ECO:0000256" key="5">
    <source>
        <dbReference type="ARBA" id="ARBA00022827"/>
    </source>
</evidence>
<dbReference type="SUPFAM" id="SSF52343">
    <property type="entry name" value="Ferredoxin reductase-like, C-terminal NADP-linked domain"/>
    <property type="match status" value="1"/>
</dbReference>
<dbReference type="PANTHER" id="PTHR47354">
    <property type="entry name" value="NADH OXIDOREDUCTASE HCR"/>
    <property type="match status" value="1"/>
</dbReference>
<evidence type="ECO:0000256" key="1">
    <source>
        <dbReference type="ARBA" id="ARBA00001974"/>
    </source>
</evidence>
<dbReference type="GO" id="GO:0051537">
    <property type="term" value="F:2 iron, 2 sulfur cluster binding"/>
    <property type="evidence" value="ECO:0007669"/>
    <property type="project" value="UniProtKB-KW"/>
</dbReference>
<dbReference type="Gene3D" id="2.40.30.10">
    <property type="entry name" value="Translation factors"/>
    <property type="match status" value="1"/>
</dbReference>